<proteinExistence type="predicted"/>
<keyword evidence="2" id="KW-1185">Reference proteome</keyword>
<gene>
    <name evidence="1" type="ORF">QAD02_023786</name>
</gene>
<accession>A0ACC2PYH2</accession>
<protein>
    <submittedName>
        <fullName evidence="1">Uncharacterized protein</fullName>
    </submittedName>
</protein>
<dbReference type="EMBL" id="CM056741">
    <property type="protein sequence ID" value="KAJ8687991.1"/>
    <property type="molecule type" value="Genomic_DNA"/>
</dbReference>
<sequence>MSDNFSPIKRPKPDDGEEDLLRMQQEFNEKKLRPCAKVINLRSANSIQGDQPAKKQSKFAQSRNLEAQKTRVSTSTGCGSLTNVLADAIDNSGQYEKDKLDPIYDYGKLSSKAVLGNIVERRVNVENFEPITDDIPSQFPQSGFPTVFKSSELLQDTSIGGSLFMKSISRKHSNLSTSSKSEVSGISVLTSQSNVVTGPLAQEIHHENIEKLKEMSKDEILAEKKNLEAMLDPKTVAFIKSMRTSKSKSKEELLNFISKQDRRTETKMEIDDTPVPQISNSKLEVKMEEVTSSKTGNPESMTHANKMDVVSDESEDKLPKPIVEIAKCAEAKGWVHMDDPEPEKVKWMEELNDHNSGEQSPNEPYNARFDFNGTLLPFNDENLTVDKGLHHHGEEPSRPGYSLQELLQLSRSAAQQQRCTAIMTLASILEKTHLGWYDRVLQPPLLKTLSQKNIFLLLRFSLDDTALPVITASLQALRAYIFCETDEVCLDRMDCAHWLLSDHPIMKTPKMKECGDVEDMKDHELAQIDTVAVAMRSDIVLRIRFILSELQPPPAGITAALEILTRLVRHSRETAQGIANTPNLLDIIVNKSIPLSMRRPELVRDSSRSYACPLVAAVRFCRILCIYCGESSNAGHTIPASPVLQKLKDLRIIHSLLTYISSDAGKDEVRLHIESLRLWKLLLENKIEIESISAARPTLITQLKSLATTLDLGLSSPLKCEYAAALIEITECDEVLKEHVVLLLTKWSTQLSRVPGVKSHHSMLIARAMRSLNSIAFLERAWLKKSCVFEHLCSSSNLLSNVEIAKDRDPESLPSLGVMGFEGKLMPIMSEDSHVELLRTAMSIFINRSCEQEINQIFENQNFKNYLTRLKNYEWTLERSWFTRLEYSLILSIIQAANQFKISPKIDDTVWKIAIKLISALPADRWQDVKDILCFSLAPERINLRYAETGLQNLSLDEKYQNVADVPEGVPTLAIRLYEKYETGYTGHWSEAALPKDWVYLPLIEAYDWLRSRKHKVWPSWHTLSILSMLKLEMVMPELTRHLSPTLRFSRMLLLYLCDAQFIHPPESELPRQIISKLVKENYSSLDLSGEVPGLNSFTDLFTALCENFAGESYGQECFAQVLLVFVAQRFDKHYRKLLWSEQAGCISYCFLKPEQMLIPFLEYLYPLEEDSSLIEAYITAMVRRTVVFERSPALYRVALHHAGMYLKREEKLAQVMRSRIEKLRDDARSRNIAEALLSYVPEPDLVSEK</sequence>
<evidence type="ECO:0000313" key="2">
    <source>
        <dbReference type="Proteomes" id="UP001239111"/>
    </source>
</evidence>
<dbReference type="Proteomes" id="UP001239111">
    <property type="component" value="Chromosome 1"/>
</dbReference>
<name>A0ACC2PYH2_9HYME</name>
<evidence type="ECO:0000313" key="1">
    <source>
        <dbReference type="EMBL" id="KAJ8687991.1"/>
    </source>
</evidence>
<organism evidence="1 2">
    <name type="scientific">Eretmocerus hayati</name>
    <dbReference type="NCBI Taxonomy" id="131215"/>
    <lineage>
        <taxon>Eukaryota</taxon>
        <taxon>Metazoa</taxon>
        <taxon>Ecdysozoa</taxon>
        <taxon>Arthropoda</taxon>
        <taxon>Hexapoda</taxon>
        <taxon>Insecta</taxon>
        <taxon>Pterygota</taxon>
        <taxon>Neoptera</taxon>
        <taxon>Endopterygota</taxon>
        <taxon>Hymenoptera</taxon>
        <taxon>Apocrita</taxon>
        <taxon>Proctotrupomorpha</taxon>
        <taxon>Chalcidoidea</taxon>
        <taxon>Aphelinidae</taxon>
        <taxon>Aphelininae</taxon>
        <taxon>Eretmocerus</taxon>
    </lineage>
</organism>
<reference evidence="1" key="1">
    <citation type="submission" date="2023-04" db="EMBL/GenBank/DDBJ databases">
        <title>A chromosome-level genome assembly of the parasitoid wasp Eretmocerus hayati.</title>
        <authorList>
            <person name="Zhong Y."/>
            <person name="Liu S."/>
            <person name="Liu Y."/>
        </authorList>
    </citation>
    <scope>NUCLEOTIDE SEQUENCE</scope>
    <source>
        <strain evidence="1">ZJU_SS_LIU_2023</strain>
    </source>
</reference>
<comment type="caution">
    <text evidence="1">The sequence shown here is derived from an EMBL/GenBank/DDBJ whole genome shotgun (WGS) entry which is preliminary data.</text>
</comment>